<dbReference type="InterPro" id="IPR016047">
    <property type="entry name" value="M23ase_b-sheet_dom"/>
</dbReference>
<feature type="domain" description="M23ase beta-sheet core" evidence="3">
    <location>
        <begin position="248"/>
        <end position="342"/>
    </location>
</feature>
<dbReference type="PANTHER" id="PTHR21666:SF285">
    <property type="entry name" value="M23 FAMILY METALLOPEPTIDASE"/>
    <property type="match status" value="1"/>
</dbReference>
<dbReference type="PANTHER" id="PTHR21666">
    <property type="entry name" value="PEPTIDASE-RELATED"/>
    <property type="match status" value="1"/>
</dbReference>
<dbReference type="AlphaFoldDB" id="A0A7W7Y540"/>
<dbReference type="CDD" id="cd12797">
    <property type="entry name" value="M23_peptidase"/>
    <property type="match status" value="1"/>
</dbReference>
<evidence type="ECO:0000256" key="1">
    <source>
        <dbReference type="SAM" id="MobiDB-lite"/>
    </source>
</evidence>
<dbReference type="InterPro" id="IPR011055">
    <property type="entry name" value="Dup_hybrid_motif"/>
</dbReference>
<dbReference type="Proteomes" id="UP000528322">
    <property type="component" value="Unassembled WGS sequence"/>
</dbReference>
<evidence type="ECO:0000313" key="4">
    <source>
        <dbReference type="EMBL" id="MBB5022162.1"/>
    </source>
</evidence>
<evidence type="ECO:0000256" key="2">
    <source>
        <dbReference type="SAM" id="Phobius"/>
    </source>
</evidence>
<evidence type="ECO:0000313" key="5">
    <source>
        <dbReference type="Proteomes" id="UP000528322"/>
    </source>
</evidence>
<sequence length="383" mass="43859">MSKVRQSIERHRKQMQKRFTSQPQVERYIYLSTSSGRGGVVERRKISRMAWIVFIYLLLITIVALYFIFESKEAHQYSYELNEKIAFLNKTVSELEGESARKGNALDLVQLQLQESHSMLNRYREELSQYVLLNENFVLQGGAVQRVDDSPTSRAIERELTFARTQLQKVATRVLDIEDQLGLSHSSSVKSASQLTVDDVYAKIDSVQMEIGVREDLAKELPVSFPTEGRITSRYGARVHPITGRPSFHAGYDIANVEGTPIYTPAPGVVSRAGYDNLAGNYLEIRHQHGFTTRYIHLSERLVERGDKVLGGQKIAEMGNTGRSTASHLHYEVHYKGRHVDPRSFLYSSILNLHTFFSYPEVKWRYSQLNEKHQQETTLTRAN</sequence>
<dbReference type="Gene3D" id="2.70.70.10">
    <property type="entry name" value="Glucose Permease (Domain IIA)"/>
    <property type="match status" value="1"/>
</dbReference>
<organism evidence="4 5">
    <name type="scientific">Desulfurispira natronophila</name>
    <dbReference type="NCBI Taxonomy" id="682562"/>
    <lineage>
        <taxon>Bacteria</taxon>
        <taxon>Pseudomonadati</taxon>
        <taxon>Chrysiogenota</taxon>
        <taxon>Chrysiogenia</taxon>
        <taxon>Chrysiogenales</taxon>
        <taxon>Chrysiogenaceae</taxon>
        <taxon>Desulfurispira</taxon>
    </lineage>
</organism>
<keyword evidence="2" id="KW-0812">Transmembrane</keyword>
<dbReference type="Pfam" id="PF01551">
    <property type="entry name" value="Peptidase_M23"/>
    <property type="match status" value="1"/>
</dbReference>
<reference evidence="4 5" key="1">
    <citation type="submission" date="2020-08" db="EMBL/GenBank/DDBJ databases">
        <title>Genomic Encyclopedia of Type Strains, Phase IV (KMG-IV): sequencing the most valuable type-strain genomes for metagenomic binning, comparative biology and taxonomic classification.</title>
        <authorList>
            <person name="Goeker M."/>
        </authorList>
    </citation>
    <scope>NUCLEOTIDE SEQUENCE [LARGE SCALE GENOMIC DNA]</scope>
    <source>
        <strain evidence="4 5">DSM 22071</strain>
    </source>
</reference>
<name>A0A7W7Y540_9BACT</name>
<keyword evidence="4" id="KW-0378">Hydrolase</keyword>
<dbReference type="InterPro" id="IPR050570">
    <property type="entry name" value="Cell_wall_metabolism_enzyme"/>
</dbReference>
<comment type="caution">
    <text evidence="4">The sequence shown here is derived from an EMBL/GenBank/DDBJ whole genome shotgun (WGS) entry which is preliminary data.</text>
</comment>
<feature type="transmembrane region" description="Helical" evidence="2">
    <location>
        <begin position="49"/>
        <end position="69"/>
    </location>
</feature>
<feature type="region of interest" description="Disordered" evidence="1">
    <location>
        <begin position="1"/>
        <end position="20"/>
    </location>
</feature>
<dbReference type="SUPFAM" id="SSF51261">
    <property type="entry name" value="Duplicated hybrid motif"/>
    <property type="match status" value="1"/>
</dbReference>
<dbReference type="GO" id="GO:0004222">
    <property type="term" value="F:metalloendopeptidase activity"/>
    <property type="evidence" value="ECO:0007669"/>
    <property type="project" value="TreeGrafter"/>
</dbReference>
<keyword evidence="2" id="KW-1133">Transmembrane helix</keyword>
<keyword evidence="5" id="KW-1185">Reference proteome</keyword>
<evidence type="ECO:0000259" key="3">
    <source>
        <dbReference type="Pfam" id="PF01551"/>
    </source>
</evidence>
<keyword evidence="2" id="KW-0472">Membrane</keyword>
<gene>
    <name evidence="4" type="ORF">HNR37_001490</name>
</gene>
<accession>A0A7W7Y540</accession>
<proteinExistence type="predicted"/>
<dbReference type="EMBL" id="JACHID010000008">
    <property type="protein sequence ID" value="MBB5022162.1"/>
    <property type="molecule type" value="Genomic_DNA"/>
</dbReference>
<protein>
    <submittedName>
        <fullName evidence="4">Murein DD-endopeptidase MepM/ murein hydrolase activator NlpD</fullName>
    </submittedName>
</protein>
<dbReference type="RefSeq" id="WP_183732180.1">
    <property type="nucleotide sequence ID" value="NZ_JACHID010000008.1"/>
</dbReference>